<dbReference type="STRING" id="1384054.N790_08515"/>
<gene>
    <name evidence="3" type="ORF">N790_08515</name>
</gene>
<keyword evidence="2" id="KW-0732">Signal</keyword>
<accession>A0A091B490</accession>
<keyword evidence="1" id="KW-0175">Coiled coil</keyword>
<protein>
    <submittedName>
        <fullName evidence="3">Uncharacterized protein</fullName>
    </submittedName>
</protein>
<dbReference type="OrthoDB" id="9153342at2"/>
<feature type="signal peptide" evidence="2">
    <location>
        <begin position="1"/>
        <end position="22"/>
    </location>
</feature>
<evidence type="ECO:0000256" key="2">
    <source>
        <dbReference type="SAM" id="SignalP"/>
    </source>
</evidence>
<feature type="coiled-coil region" evidence="1">
    <location>
        <begin position="71"/>
        <end position="98"/>
    </location>
</feature>
<evidence type="ECO:0000256" key="1">
    <source>
        <dbReference type="SAM" id="Coils"/>
    </source>
</evidence>
<dbReference type="RefSeq" id="WP_043803668.1">
    <property type="nucleotide sequence ID" value="NZ_AVCH01000168.1"/>
</dbReference>
<keyword evidence="4" id="KW-1185">Reference proteome</keyword>
<name>A0A091B490_9GAMM</name>
<sequence>MTRSLTTLALATALAFAGTALAQDADRAGRDQRAVARVQALQQAVAPGKQIFIARQLSLTPEEAATFWPLYDAHQAALADLAERRAELLRERDEQVAANEFDDGDRADLAEDLLALDTDEAELLEATFGRLNRAGMPVAKAARYVELENDLRALRHFGLEGAPDYVSQ</sequence>
<proteinExistence type="predicted"/>
<reference evidence="3 4" key="1">
    <citation type="submission" date="2013-09" db="EMBL/GenBank/DDBJ databases">
        <title>Genome sequencing of Arenimonas malthae.</title>
        <authorList>
            <person name="Chen F."/>
            <person name="Wang G."/>
        </authorList>
    </citation>
    <scope>NUCLEOTIDE SEQUENCE [LARGE SCALE GENOMIC DNA]</scope>
    <source>
        <strain evidence="3 4">CC-JY-1</strain>
    </source>
</reference>
<dbReference type="EMBL" id="AVCH01000168">
    <property type="protein sequence ID" value="KFN46511.1"/>
    <property type="molecule type" value="Genomic_DNA"/>
</dbReference>
<organism evidence="3 4">
    <name type="scientific">Arenimonas malthae CC-JY-1</name>
    <dbReference type="NCBI Taxonomy" id="1384054"/>
    <lineage>
        <taxon>Bacteria</taxon>
        <taxon>Pseudomonadati</taxon>
        <taxon>Pseudomonadota</taxon>
        <taxon>Gammaproteobacteria</taxon>
        <taxon>Lysobacterales</taxon>
        <taxon>Lysobacteraceae</taxon>
        <taxon>Arenimonas</taxon>
    </lineage>
</organism>
<dbReference type="PATRIC" id="fig|1384054.3.peg.1764"/>
<comment type="caution">
    <text evidence="3">The sequence shown here is derived from an EMBL/GenBank/DDBJ whole genome shotgun (WGS) entry which is preliminary data.</text>
</comment>
<evidence type="ECO:0000313" key="4">
    <source>
        <dbReference type="Proteomes" id="UP000029392"/>
    </source>
</evidence>
<evidence type="ECO:0000313" key="3">
    <source>
        <dbReference type="EMBL" id="KFN46511.1"/>
    </source>
</evidence>
<feature type="chain" id="PRO_5001869473" evidence="2">
    <location>
        <begin position="23"/>
        <end position="168"/>
    </location>
</feature>
<dbReference type="Proteomes" id="UP000029392">
    <property type="component" value="Unassembled WGS sequence"/>
</dbReference>
<dbReference type="AlphaFoldDB" id="A0A091B490"/>